<dbReference type="EMBL" id="BJWL01000027">
    <property type="protein sequence ID" value="GFZ18468.1"/>
    <property type="molecule type" value="Genomic_DNA"/>
</dbReference>
<gene>
    <name evidence="2" type="ORF">Acr_27g0002070</name>
</gene>
<dbReference type="Proteomes" id="UP000585474">
    <property type="component" value="Unassembled WGS sequence"/>
</dbReference>
<dbReference type="AlphaFoldDB" id="A0A7J0H612"/>
<evidence type="ECO:0000256" key="1">
    <source>
        <dbReference type="SAM" id="MobiDB-lite"/>
    </source>
</evidence>
<protein>
    <submittedName>
        <fullName evidence="2">Uncharacterized protein</fullName>
    </submittedName>
</protein>
<feature type="region of interest" description="Disordered" evidence="1">
    <location>
        <begin position="51"/>
        <end position="76"/>
    </location>
</feature>
<feature type="compositionally biased region" description="Polar residues" evidence="1">
    <location>
        <begin position="62"/>
        <end position="73"/>
    </location>
</feature>
<accession>A0A7J0H612</accession>
<sequence>MDIEGGNLNIVPFQTEGIQFEDVHEPQNVQEQEGNEEYETDHVDQRIHKGVNADTEHPSFGKYSTQEGTSTQEGPPAWFIEYFRDLKDSLGRIEQRQEEIIQTQAKHGEYIDRLGDFYQNMNVQQQASHQQYSNLNC</sequence>
<comment type="caution">
    <text evidence="2">The sequence shown here is derived from an EMBL/GenBank/DDBJ whole genome shotgun (WGS) entry which is preliminary data.</text>
</comment>
<proteinExistence type="predicted"/>
<evidence type="ECO:0000313" key="2">
    <source>
        <dbReference type="EMBL" id="GFZ18468.1"/>
    </source>
</evidence>
<keyword evidence="3" id="KW-1185">Reference proteome</keyword>
<name>A0A7J0H612_9ERIC</name>
<organism evidence="2 3">
    <name type="scientific">Actinidia rufa</name>
    <dbReference type="NCBI Taxonomy" id="165716"/>
    <lineage>
        <taxon>Eukaryota</taxon>
        <taxon>Viridiplantae</taxon>
        <taxon>Streptophyta</taxon>
        <taxon>Embryophyta</taxon>
        <taxon>Tracheophyta</taxon>
        <taxon>Spermatophyta</taxon>
        <taxon>Magnoliopsida</taxon>
        <taxon>eudicotyledons</taxon>
        <taxon>Gunneridae</taxon>
        <taxon>Pentapetalae</taxon>
        <taxon>asterids</taxon>
        <taxon>Ericales</taxon>
        <taxon>Actinidiaceae</taxon>
        <taxon>Actinidia</taxon>
    </lineage>
</organism>
<evidence type="ECO:0000313" key="3">
    <source>
        <dbReference type="Proteomes" id="UP000585474"/>
    </source>
</evidence>
<reference evidence="2 3" key="1">
    <citation type="submission" date="2019-07" db="EMBL/GenBank/DDBJ databases">
        <title>De Novo Assembly of kiwifruit Actinidia rufa.</title>
        <authorList>
            <person name="Sugita-Konishi S."/>
            <person name="Sato K."/>
            <person name="Mori E."/>
            <person name="Abe Y."/>
            <person name="Kisaki G."/>
            <person name="Hamano K."/>
            <person name="Suezawa K."/>
            <person name="Otani M."/>
            <person name="Fukuda T."/>
            <person name="Manabe T."/>
            <person name="Gomi K."/>
            <person name="Tabuchi M."/>
            <person name="Akimitsu K."/>
            <person name="Kataoka I."/>
        </authorList>
    </citation>
    <scope>NUCLEOTIDE SEQUENCE [LARGE SCALE GENOMIC DNA]</scope>
    <source>
        <strain evidence="3">cv. Fuchu</strain>
    </source>
</reference>